<accession>A0ABN7V6A0</accession>
<name>A0ABN7V6A0_GIGMA</name>
<keyword evidence="2" id="KW-1185">Reference proteome</keyword>
<sequence>VTDSNRFNHPDMAFRVLLPKSDTADHLSDHVLGLDMYMRNIQRFECDIKKMRRLCRAPIWCMPSA</sequence>
<evidence type="ECO:0000313" key="1">
    <source>
        <dbReference type="EMBL" id="CAG8736327.1"/>
    </source>
</evidence>
<comment type="caution">
    <text evidence="1">The sequence shown here is derived from an EMBL/GenBank/DDBJ whole genome shotgun (WGS) entry which is preliminary data.</text>
</comment>
<gene>
    <name evidence="1" type="ORF">GMARGA_LOCUS14903</name>
</gene>
<dbReference type="EMBL" id="CAJVQB010010071">
    <property type="protein sequence ID" value="CAG8736327.1"/>
    <property type="molecule type" value="Genomic_DNA"/>
</dbReference>
<evidence type="ECO:0000313" key="2">
    <source>
        <dbReference type="Proteomes" id="UP000789901"/>
    </source>
</evidence>
<organism evidence="1 2">
    <name type="scientific">Gigaspora margarita</name>
    <dbReference type="NCBI Taxonomy" id="4874"/>
    <lineage>
        <taxon>Eukaryota</taxon>
        <taxon>Fungi</taxon>
        <taxon>Fungi incertae sedis</taxon>
        <taxon>Mucoromycota</taxon>
        <taxon>Glomeromycotina</taxon>
        <taxon>Glomeromycetes</taxon>
        <taxon>Diversisporales</taxon>
        <taxon>Gigasporaceae</taxon>
        <taxon>Gigaspora</taxon>
    </lineage>
</organism>
<feature type="non-terminal residue" evidence="1">
    <location>
        <position position="1"/>
    </location>
</feature>
<dbReference type="Proteomes" id="UP000789901">
    <property type="component" value="Unassembled WGS sequence"/>
</dbReference>
<reference evidence="1 2" key="1">
    <citation type="submission" date="2021-06" db="EMBL/GenBank/DDBJ databases">
        <authorList>
            <person name="Kallberg Y."/>
            <person name="Tangrot J."/>
            <person name="Rosling A."/>
        </authorList>
    </citation>
    <scope>NUCLEOTIDE SEQUENCE [LARGE SCALE GENOMIC DNA]</scope>
    <source>
        <strain evidence="1 2">120-4 pot B 10/14</strain>
    </source>
</reference>
<proteinExistence type="predicted"/>
<protein>
    <submittedName>
        <fullName evidence="1">6015_t:CDS:1</fullName>
    </submittedName>
</protein>